<proteinExistence type="predicted"/>
<evidence type="ECO:0000313" key="1">
    <source>
        <dbReference type="EMBL" id="GAJ20562.1"/>
    </source>
</evidence>
<feature type="non-terminal residue" evidence="1">
    <location>
        <position position="1"/>
    </location>
</feature>
<feature type="non-terminal residue" evidence="1">
    <location>
        <position position="31"/>
    </location>
</feature>
<name>X1VM39_9ZZZZ</name>
<gene>
    <name evidence="1" type="ORF">S12H4_63680</name>
</gene>
<organism evidence="1">
    <name type="scientific">marine sediment metagenome</name>
    <dbReference type="NCBI Taxonomy" id="412755"/>
    <lineage>
        <taxon>unclassified sequences</taxon>
        <taxon>metagenomes</taxon>
        <taxon>ecological metagenomes</taxon>
    </lineage>
</organism>
<sequence>YFDCATQAWVDWKTDIPTRTYSWSAWDDLTL</sequence>
<accession>X1VM39</accession>
<comment type="caution">
    <text evidence="1">The sequence shown here is derived from an EMBL/GenBank/DDBJ whole genome shotgun (WGS) entry which is preliminary data.</text>
</comment>
<reference evidence="1" key="1">
    <citation type="journal article" date="2014" name="Front. Microbiol.">
        <title>High frequency of phylogenetically diverse reductive dehalogenase-homologous genes in deep subseafloor sedimentary metagenomes.</title>
        <authorList>
            <person name="Kawai M."/>
            <person name="Futagami T."/>
            <person name="Toyoda A."/>
            <person name="Takaki Y."/>
            <person name="Nishi S."/>
            <person name="Hori S."/>
            <person name="Arai W."/>
            <person name="Tsubouchi T."/>
            <person name="Morono Y."/>
            <person name="Uchiyama I."/>
            <person name="Ito T."/>
            <person name="Fujiyama A."/>
            <person name="Inagaki F."/>
            <person name="Takami H."/>
        </authorList>
    </citation>
    <scope>NUCLEOTIDE SEQUENCE</scope>
    <source>
        <strain evidence="1">Expedition CK06-06</strain>
    </source>
</reference>
<dbReference type="AlphaFoldDB" id="X1VM39"/>
<protein>
    <submittedName>
        <fullName evidence="1">Uncharacterized protein</fullName>
    </submittedName>
</protein>
<dbReference type="EMBL" id="BARW01043533">
    <property type="protein sequence ID" value="GAJ20562.1"/>
    <property type="molecule type" value="Genomic_DNA"/>
</dbReference>